<accession>A0A9W8YM34</accession>
<comment type="caution">
    <text evidence="3">The sequence shown here is derived from an EMBL/GenBank/DDBJ whole genome shotgun (WGS) entry which is preliminary data.</text>
</comment>
<gene>
    <name evidence="3" type="ORF">N0V93_007850</name>
</gene>
<keyword evidence="1" id="KW-0175">Coiled coil</keyword>
<dbReference type="AlphaFoldDB" id="A0A9W8YM34"/>
<organism evidence="3 4">
    <name type="scientific">Gnomoniopsis smithogilvyi</name>
    <dbReference type="NCBI Taxonomy" id="1191159"/>
    <lineage>
        <taxon>Eukaryota</taxon>
        <taxon>Fungi</taxon>
        <taxon>Dikarya</taxon>
        <taxon>Ascomycota</taxon>
        <taxon>Pezizomycotina</taxon>
        <taxon>Sordariomycetes</taxon>
        <taxon>Sordariomycetidae</taxon>
        <taxon>Diaporthales</taxon>
        <taxon>Gnomoniaceae</taxon>
        <taxon>Gnomoniopsis</taxon>
    </lineage>
</organism>
<feature type="region of interest" description="Disordered" evidence="2">
    <location>
        <begin position="279"/>
        <end position="301"/>
    </location>
</feature>
<reference evidence="3" key="1">
    <citation type="submission" date="2022-10" db="EMBL/GenBank/DDBJ databases">
        <title>Tapping the CABI collections for fungal endophytes: first genome assemblies for Collariella, Neodidymelliopsis, Ascochyta clinopodiicola, Didymella pomorum, Didymosphaeria variabile, Neocosmospora piperis and Neocucurbitaria cava.</title>
        <authorList>
            <person name="Hill R."/>
        </authorList>
    </citation>
    <scope>NUCLEOTIDE SEQUENCE</scope>
    <source>
        <strain evidence="3">IMI 355082</strain>
    </source>
</reference>
<evidence type="ECO:0000313" key="4">
    <source>
        <dbReference type="Proteomes" id="UP001140453"/>
    </source>
</evidence>
<protein>
    <submittedName>
        <fullName evidence="3">Uncharacterized protein</fullName>
    </submittedName>
</protein>
<evidence type="ECO:0000256" key="2">
    <source>
        <dbReference type="SAM" id="MobiDB-lite"/>
    </source>
</evidence>
<evidence type="ECO:0000256" key="1">
    <source>
        <dbReference type="SAM" id="Coils"/>
    </source>
</evidence>
<proteinExistence type="predicted"/>
<evidence type="ECO:0000313" key="3">
    <source>
        <dbReference type="EMBL" id="KAJ4387261.1"/>
    </source>
</evidence>
<feature type="coiled-coil region" evidence="1">
    <location>
        <begin position="524"/>
        <end position="618"/>
    </location>
</feature>
<name>A0A9W8YM34_9PEZI</name>
<dbReference type="EMBL" id="JAPEVB010000005">
    <property type="protein sequence ID" value="KAJ4387261.1"/>
    <property type="molecule type" value="Genomic_DNA"/>
</dbReference>
<feature type="region of interest" description="Disordered" evidence="2">
    <location>
        <begin position="14"/>
        <end position="115"/>
    </location>
</feature>
<keyword evidence="4" id="KW-1185">Reference proteome</keyword>
<feature type="compositionally biased region" description="Low complexity" evidence="2">
    <location>
        <begin position="81"/>
        <end position="93"/>
    </location>
</feature>
<dbReference type="PANTHER" id="PTHR45615:SF80">
    <property type="entry name" value="GRIP DOMAIN-CONTAINING PROTEIN"/>
    <property type="match status" value="1"/>
</dbReference>
<dbReference type="OrthoDB" id="3532430at2759"/>
<sequence length="714" mass="78686">MTEDLPLALRRSRRSINSAACPSHVQPTPPQTPSRSSARSKRVHFSTSDLLTNAKAKVDDNKNNNINNTAASTGLTPFIRRTTLTPGLGSSSSSKKRRYSGPAATDHTDVFNPYRDTGYNGQVTFTPLRQVLDGRVKRRIRRNGLSEEMHSISAEKKRRTQRTQAEMDTLRAELAAKDAEIRRLSGETEIGDEHGGEGVDDLKREVEKLRRNLNRPAPAFMRASSVDSDATEIDWSRSTQGEQVSGDCLQMDVDFDDNETIEDHVFSDETMAELACSTPSRRATHPRHSFPTPPSTSPRLRLRSPVFSAPITPTSHASVQVRLPDPNHPDVEDELASLHLEVEKLTHTLSTYESLTTRLSSKLAPYSPAPPSSAAEAIQRSRSPALQTEAQLNTLLRTLSERTTALTTLQTSLSGLGFPGTAPSDIITALRSAFRAARLELEYLEPGESALPLTAAGAEVLDLLLTRLRELARQNLEKDDVIDEYSEAEASLRTQLSARVEAMDAMRVEIGTLKEKVKLRNMRIKELESGMEKLRASVKGYTSDIADLEALAQRLEGELDEARKAAGKEAEEGLEAEEGWLGAIKRKDTTAVLLEGRLAHALNQVAELKAQLAQQQDAATVNQHDNHEGDAVLAAERENDTKVAELRAEVEEVSEALRQARETVATLRGENGVLEEERARAKSVFDTMRAEMERAVRMGVRLMATPPPNSPVEK</sequence>
<feature type="coiled-coil region" evidence="1">
    <location>
        <begin position="643"/>
        <end position="677"/>
    </location>
</feature>
<dbReference type="Proteomes" id="UP001140453">
    <property type="component" value="Unassembled WGS sequence"/>
</dbReference>
<dbReference type="PANTHER" id="PTHR45615">
    <property type="entry name" value="MYOSIN HEAVY CHAIN, NON-MUSCLE"/>
    <property type="match status" value="1"/>
</dbReference>
<feature type="coiled-coil region" evidence="1">
    <location>
        <begin position="153"/>
        <end position="187"/>
    </location>
</feature>